<evidence type="ECO:0000313" key="2">
    <source>
        <dbReference type="EMBL" id="QJR14426.1"/>
    </source>
</evidence>
<keyword evidence="1" id="KW-1133">Transmembrane helix</keyword>
<keyword evidence="1" id="KW-0812">Transmembrane</keyword>
<evidence type="ECO:0008006" key="4">
    <source>
        <dbReference type="Google" id="ProtNLM"/>
    </source>
</evidence>
<dbReference type="KEGG" id="upl:DSM104440_01222"/>
<keyword evidence="3" id="KW-1185">Reference proteome</keyword>
<protein>
    <recommendedName>
        <fullName evidence="4">YggT family protein</fullName>
    </recommendedName>
</protein>
<organism evidence="2 3">
    <name type="scientific">Usitatibacter palustris</name>
    <dbReference type="NCBI Taxonomy" id="2732487"/>
    <lineage>
        <taxon>Bacteria</taxon>
        <taxon>Pseudomonadati</taxon>
        <taxon>Pseudomonadota</taxon>
        <taxon>Betaproteobacteria</taxon>
        <taxon>Nitrosomonadales</taxon>
        <taxon>Usitatibacteraceae</taxon>
        <taxon>Usitatibacter</taxon>
    </lineage>
</organism>
<feature type="transmembrane region" description="Helical" evidence="1">
    <location>
        <begin position="12"/>
        <end position="31"/>
    </location>
</feature>
<proteinExistence type="predicted"/>
<dbReference type="EMBL" id="CP053073">
    <property type="protein sequence ID" value="QJR14426.1"/>
    <property type="molecule type" value="Genomic_DNA"/>
</dbReference>
<name>A0A6M4H4G0_9PROT</name>
<dbReference type="RefSeq" id="WP_171161180.1">
    <property type="nucleotide sequence ID" value="NZ_CP053073.1"/>
</dbReference>
<feature type="transmembrane region" description="Helical" evidence="1">
    <location>
        <begin position="68"/>
        <end position="90"/>
    </location>
</feature>
<dbReference type="AlphaFoldDB" id="A0A6M4H4G0"/>
<dbReference type="Proteomes" id="UP000503096">
    <property type="component" value="Chromosome"/>
</dbReference>
<keyword evidence="1" id="KW-0472">Membrane</keyword>
<sequence>MLLTVIILKGLVELLALTHVAQAILFIFAGATRDRNVVYKIFVTVNRPIWKATRFITPRFIVDAHVGFVSFFLLSVFWAALVVAKVYLVLQATAPAR</sequence>
<evidence type="ECO:0000313" key="3">
    <source>
        <dbReference type="Proteomes" id="UP000503096"/>
    </source>
</evidence>
<gene>
    <name evidence="2" type="ORF">DSM104440_01222</name>
</gene>
<accession>A0A6M4H4G0</accession>
<evidence type="ECO:0000256" key="1">
    <source>
        <dbReference type="SAM" id="Phobius"/>
    </source>
</evidence>
<reference evidence="2 3" key="1">
    <citation type="submission" date="2020-04" db="EMBL/GenBank/DDBJ databases">
        <title>Usitatibacter rugosus gen. nov., sp. nov. and Usitatibacter palustris sp. nov., novel members of Usitatibacteraceae fam. nov. within the order Nitrosomonadales isolated from soil.</title>
        <authorList>
            <person name="Huber K.J."/>
            <person name="Neumann-Schaal M."/>
            <person name="Geppert A."/>
            <person name="Luckner M."/>
            <person name="Wanner G."/>
            <person name="Overmann J."/>
        </authorList>
    </citation>
    <scope>NUCLEOTIDE SEQUENCE [LARGE SCALE GENOMIC DNA]</scope>
    <source>
        <strain evidence="2 3">Swamp67</strain>
    </source>
</reference>
<dbReference type="InParanoid" id="A0A6M4H4G0"/>